<dbReference type="GO" id="GO:0016896">
    <property type="term" value="F:RNA exonuclease activity, producing 5'-phosphomonoesters"/>
    <property type="evidence" value="ECO:0007669"/>
    <property type="project" value="UniProtKB-UniRule"/>
</dbReference>
<dbReference type="OrthoDB" id="9778264at2"/>
<dbReference type="SUPFAM" id="SSF53098">
    <property type="entry name" value="Ribonuclease H-like"/>
    <property type="match status" value="1"/>
</dbReference>
<evidence type="ECO:0000313" key="10">
    <source>
        <dbReference type="EMBL" id="EAT13782.1"/>
    </source>
</evidence>
<feature type="binding site" evidence="8">
    <location>
        <position position="24"/>
    </location>
    <ligand>
        <name>Mg(2+)</name>
        <dbReference type="ChEBI" id="CHEBI:18420"/>
        <label>2</label>
        <note>catalytic</note>
    </ligand>
</feature>
<dbReference type="InterPro" id="IPR005987">
    <property type="entry name" value="RNase_T"/>
</dbReference>
<dbReference type="GO" id="GO:0005829">
    <property type="term" value="C:cytosol"/>
    <property type="evidence" value="ECO:0007669"/>
    <property type="project" value="TreeGrafter"/>
</dbReference>
<keyword evidence="6 8" id="KW-0269">Exonuclease</keyword>
<dbReference type="Pfam" id="PF00929">
    <property type="entry name" value="RNase_T"/>
    <property type="match status" value="1"/>
</dbReference>
<dbReference type="HAMAP" id="MF_00157">
    <property type="entry name" value="RNase_T"/>
    <property type="match status" value="1"/>
</dbReference>
<feature type="active site" description="Proton donor/acceptor" evidence="8">
    <location>
        <position position="180"/>
    </location>
</feature>
<comment type="caution">
    <text evidence="10">The sequence shown here is derived from an EMBL/GenBank/DDBJ whole genome shotgun (WGS) entry which is preliminary data.</text>
</comment>
<evidence type="ECO:0000259" key="9">
    <source>
        <dbReference type="SMART" id="SM00479"/>
    </source>
</evidence>
<dbReference type="InterPro" id="IPR036397">
    <property type="entry name" value="RNaseH_sf"/>
</dbReference>
<feature type="binding site" evidence="8">
    <location>
        <position position="180"/>
    </location>
    <ligand>
        <name>Mg(2+)</name>
        <dbReference type="ChEBI" id="CHEBI:18420"/>
        <label>2</label>
        <note>catalytic</note>
    </ligand>
</feature>
<reference evidence="10 11" key="1">
    <citation type="submission" date="2006-03" db="EMBL/GenBank/DDBJ databases">
        <authorList>
            <person name="Pinhassi J."/>
            <person name="Pedros-Alio C."/>
            <person name="Ferriera S."/>
            <person name="Johnson J."/>
            <person name="Kravitz S."/>
            <person name="Halpern A."/>
            <person name="Remington K."/>
            <person name="Beeson K."/>
            <person name="Tran B."/>
            <person name="Rogers Y.-H."/>
            <person name="Friedman R."/>
            <person name="Venter J.C."/>
        </authorList>
    </citation>
    <scope>NUCLEOTIDE SEQUENCE [LARGE SCALE GENOMIC DNA]</scope>
    <source>
        <strain evidence="10 11">RED65</strain>
    </source>
</reference>
<feature type="binding site" evidence="8">
    <location>
        <position position="22"/>
    </location>
    <ligand>
        <name>Mg(2+)</name>
        <dbReference type="ChEBI" id="CHEBI:18420"/>
        <label>2</label>
        <note>catalytic</note>
    </ligand>
</feature>
<name>Q1N610_9GAMM</name>
<dbReference type="GO" id="GO:0008408">
    <property type="term" value="F:3'-5' exonuclease activity"/>
    <property type="evidence" value="ECO:0007669"/>
    <property type="project" value="TreeGrafter"/>
</dbReference>
<dbReference type="PANTHER" id="PTHR30231">
    <property type="entry name" value="DNA POLYMERASE III SUBUNIT EPSILON"/>
    <property type="match status" value="1"/>
</dbReference>
<feature type="binding site" evidence="8">
    <location>
        <position position="22"/>
    </location>
    <ligand>
        <name>Mg(2+)</name>
        <dbReference type="ChEBI" id="CHEBI:18420"/>
        <label>1</label>
        <note>catalytic</note>
    </ligand>
</feature>
<comment type="function">
    <text evidence="8">Trims short 3' overhangs of a variety of RNA species, leaving a one or two nucleotide 3' overhang. Responsible for the end-turnover of tRNA: specifically removes the terminal AMP residue from uncharged tRNA (tRNA-C-C-A). Also appears to be involved in tRNA biosynthesis.</text>
</comment>
<keyword evidence="7 8" id="KW-0460">Magnesium</keyword>
<dbReference type="Proteomes" id="UP000004263">
    <property type="component" value="Unassembled WGS sequence"/>
</dbReference>
<accession>Q1N610</accession>
<protein>
    <recommendedName>
        <fullName evidence="8">Ribonuclease T</fullName>
        <ecNumber evidence="8">3.1.13.-</ecNumber>
    </recommendedName>
    <alternativeName>
        <fullName evidence="8">Exoribonuclease T</fullName>
        <shortName evidence="8">RNase T</shortName>
    </alternativeName>
</protein>
<feature type="site" description="Important for substrate binding and specificity" evidence="8">
    <location>
        <position position="123"/>
    </location>
</feature>
<feature type="site" description="Important for substrate binding and specificity" evidence="8">
    <location>
        <position position="28"/>
    </location>
</feature>
<keyword evidence="11" id="KW-1185">Reference proteome</keyword>
<dbReference type="CDD" id="cd06134">
    <property type="entry name" value="RNaseT"/>
    <property type="match status" value="1"/>
</dbReference>
<evidence type="ECO:0000256" key="2">
    <source>
        <dbReference type="ARBA" id="ARBA00022694"/>
    </source>
</evidence>
<evidence type="ECO:0000256" key="7">
    <source>
        <dbReference type="ARBA" id="ARBA00022842"/>
    </source>
</evidence>
<keyword evidence="3 8" id="KW-0540">Nuclease</keyword>
<dbReference type="RefSeq" id="WP_007017203.1">
    <property type="nucleotide sequence ID" value="NZ_CH724113.1"/>
</dbReference>
<keyword evidence="5 8" id="KW-0378">Hydrolase</keyword>
<dbReference type="PANTHER" id="PTHR30231:SF2">
    <property type="entry name" value="RIBONUCLEASE T"/>
    <property type="match status" value="1"/>
</dbReference>
<gene>
    <name evidence="8" type="primary">rnt</name>
    <name evidence="10" type="ORF">RED65_10329</name>
</gene>
<dbReference type="GO" id="GO:0000287">
    <property type="term" value="F:magnesium ion binding"/>
    <property type="evidence" value="ECO:0007669"/>
    <property type="project" value="UniProtKB-UniRule"/>
</dbReference>
<evidence type="ECO:0000256" key="4">
    <source>
        <dbReference type="ARBA" id="ARBA00022723"/>
    </source>
</evidence>
<dbReference type="GO" id="GO:0003676">
    <property type="term" value="F:nucleic acid binding"/>
    <property type="evidence" value="ECO:0007669"/>
    <property type="project" value="InterPro"/>
</dbReference>
<dbReference type="NCBIfam" id="TIGR01298">
    <property type="entry name" value="RNaseT"/>
    <property type="match status" value="1"/>
</dbReference>
<sequence length="222" mass="24704">MGDYFEDPLVSRFRGYLPVVVDVETAGFNSQTDALLEIAMVIMDMDEQGNMLPGPAMSAHIKPFEGANLEQSALDFTGIDPFDPDRRAEDEGPALKDMFKTIRKAMKVKGCKRAILVGHNAHFDLGFLNAAIERNNIKRSPFHPFSGFDTATLSGLALGHTVLARSCKLAGIDFDNHSAHSALYDTQKTAELFALIVNKWKQLGGWDWAYEQHVKENEKDED</sequence>
<dbReference type="InterPro" id="IPR013520">
    <property type="entry name" value="Ribonucl_H"/>
</dbReference>
<dbReference type="HOGENOM" id="CLU_082724_0_0_6"/>
<comment type="subunit">
    <text evidence="1 8">Homodimer.</text>
</comment>
<dbReference type="Gene3D" id="3.30.420.10">
    <property type="entry name" value="Ribonuclease H-like superfamily/Ribonuclease H"/>
    <property type="match status" value="1"/>
</dbReference>
<comment type="cofactor">
    <cofactor evidence="8">
        <name>Mg(2+)</name>
        <dbReference type="ChEBI" id="CHEBI:18420"/>
    </cofactor>
    <text evidence="8">Binds two Mg(2+) per subunit. The active form of the enzyme binds two Mg(2+) ions in its active site. The first Mg(2+) forms only one salt bridge with the protein.</text>
</comment>
<feature type="site" description="Important for substrate binding and specificity" evidence="8">
    <location>
        <position position="145"/>
    </location>
</feature>
<keyword evidence="2 8" id="KW-0819">tRNA processing</keyword>
<dbReference type="AlphaFoldDB" id="Q1N610"/>
<evidence type="ECO:0000313" key="11">
    <source>
        <dbReference type="Proteomes" id="UP000004263"/>
    </source>
</evidence>
<dbReference type="SMART" id="SM00479">
    <property type="entry name" value="EXOIII"/>
    <property type="match status" value="1"/>
</dbReference>
<evidence type="ECO:0000256" key="1">
    <source>
        <dbReference type="ARBA" id="ARBA00011738"/>
    </source>
</evidence>
<dbReference type="EMBL" id="AAQH01000001">
    <property type="protein sequence ID" value="EAT13782.1"/>
    <property type="molecule type" value="Genomic_DNA"/>
</dbReference>
<dbReference type="EC" id="3.1.13.-" evidence="8"/>
<dbReference type="InterPro" id="IPR012337">
    <property type="entry name" value="RNaseH-like_sf"/>
</dbReference>
<evidence type="ECO:0000256" key="6">
    <source>
        <dbReference type="ARBA" id="ARBA00022839"/>
    </source>
</evidence>
<comment type="similarity">
    <text evidence="8">Belongs to the RNase T family.</text>
</comment>
<feature type="domain" description="Exonuclease" evidence="9">
    <location>
        <begin position="17"/>
        <end position="202"/>
    </location>
</feature>
<evidence type="ECO:0000256" key="3">
    <source>
        <dbReference type="ARBA" id="ARBA00022722"/>
    </source>
</evidence>
<keyword evidence="4 8" id="KW-0479">Metal-binding</keyword>
<dbReference type="FunFam" id="3.30.420.10:FF:000009">
    <property type="entry name" value="Ribonuclease T"/>
    <property type="match status" value="1"/>
</dbReference>
<dbReference type="GO" id="GO:0008033">
    <property type="term" value="P:tRNA processing"/>
    <property type="evidence" value="ECO:0007669"/>
    <property type="project" value="UniProtKB-KW"/>
</dbReference>
<dbReference type="GO" id="GO:0045004">
    <property type="term" value="P:DNA replication proofreading"/>
    <property type="evidence" value="ECO:0007669"/>
    <property type="project" value="TreeGrafter"/>
</dbReference>
<feature type="binding site" evidence="8">
    <location>
        <position position="185"/>
    </location>
    <ligand>
        <name>Mg(2+)</name>
        <dbReference type="ChEBI" id="CHEBI:18420"/>
        <label>2</label>
        <note>catalytic</note>
    </ligand>
</feature>
<dbReference type="STRING" id="207949.RED65_10329"/>
<feature type="site" description="Important for substrate binding and specificity" evidence="8">
    <location>
        <position position="76"/>
    </location>
</feature>
<evidence type="ECO:0000256" key="8">
    <source>
        <dbReference type="HAMAP-Rule" id="MF_00157"/>
    </source>
</evidence>
<proteinExistence type="inferred from homology"/>
<evidence type="ECO:0000256" key="5">
    <source>
        <dbReference type="ARBA" id="ARBA00022801"/>
    </source>
</evidence>
<organism evidence="10 11">
    <name type="scientific">Bermanella marisrubri</name>
    <dbReference type="NCBI Taxonomy" id="207949"/>
    <lineage>
        <taxon>Bacteria</taxon>
        <taxon>Pseudomonadati</taxon>
        <taxon>Pseudomonadota</taxon>
        <taxon>Gammaproteobacteria</taxon>
        <taxon>Oceanospirillales</taxon>
        <taxon>Oceanospirillaceae</taxon>
        <taxon>Bermanella</taxon>
    </lineage>
</organism>